<dbReference type="EMBL" id="SRYB01000009">
    <property type="protein sequence ID" value="TGY78986.1"/>
    <property type="molecule type" value="Genomic_DNA"/>
</dbReference>
<reference evidence="1" key="1">
    <citation type="submission" date="2019-04" db="EMBL/GenBank/DDBJ databases">
        <title>Microbes associate with the intestines of laboratory mice.</title>
        <authorList>
            <person name="Navarre W."/>
            <person name="Wong E."/>
            <person name="Huang K."/>
            <person name="Tropini C."/>
            <person name="Ng K."/>
            <person name="Yu B."/>
        </authorList>
    </citation>
    <scope>NUCLEOTIDE SEQUENCE</scope>
    <source>
        <strain evidence="1">NM04_E33</strain>
    </source>
</reference>
<proteinExistence type="predicted"/>
<comment type="caution">
    <text evidence="1">The sequence shown here is derived from an EMBL/GenBank/DDBJ whole genome shotgun (WGS) entry which is preliminary data.</text>
</comment>
<evidence type="ECO:0000313" key="1">
    <source>
        <dbReference type="EMBL" id="TGY78986.1"/>
    </source>
</evidence>
<sequence length="586" mass="67836">MKEVVSLKEWLDNHNITYSLRKDVVVIPGFGRCLIQDDYDHIFKQTKEGNVVFNSIENYSYLIADEIYYIVFPFGCRWFYIDVRKDPSEVQFKILRYVGNTPTFQHECEFYPLGIHSGYELLNGSGLLKDWCTKTKFLGYKGLAVSDRNTMAASLDLQQSATDAGLKYCFGYSLTVRTGKDKVGVKLYSATQQGFKNMLRIQKAIAVDNYETKEIDLITLLNLAEGNTLVFDKWSGHWLAENKNALQDFVEAFDGWVFFQVDTSEYRADRIDSALLQSQKAYFDNFYQGNLEYSMNIRPVLIQDVYYLDKEDWRTKVILNKVDTGAAHEQSYKQYLKTIDEIYDEFRALFSDRYDDDVFYDMCEATADIIENASAAYDLSDNYAPKYDMTPQEREKYGDTLTMFRSLIEEGFKKLVPEGEEEEYRKRVEYEKYVIESTDNVDYFLIQRDELNWAQENGILTGIGRGSAGGCLLLYLMGITFIDPLKYDLIFERFLLPERAGLEPDKVTVMADDIESSDYFELALDDDKILLLDKDAELVVIRNGEQLTVYADELQEGDDIQFDNCDILHTLPKKLLHENSGNNSQN</sequence>
<organism evidence="1 2">
    <name type="scientific">Lepagella muris</name>
    <dbReference type="NCBI Taxonomy" id="3032870"/>
    <lineage>
        <taxon>Bacteria</taxon>
        <taxon>Pseudomonadati</taxon>
        <taxon>Bacteroidota</taxon>
        <taxon>Bacteroidia</taxon>
        <taxon>Bacteroidales</taxon>
        <taxon>Muribaculaceae</taxon>
        <taxon>Lepagella</taxon>
    </lineage>
</organism>
<accession>A0AC61RGK6</accession>
<protein>
    <submittedName>
        <fullName evidence="1">PHP domain-containing protein</fullName>
    </submittedName>
</protein>
<name>A0AC61RGK6_9BACT</name>
<keyword evidence="2" id="KW-1185">Reference proteome</keyword>
<gene>
    <name evidence="1" type="ORF">E5331_07935</name>
</gene>
<dbReference type="Proteomes" id="UP000306319">
    <property type="component" value="Unassembled WGS sequence"/>
</dbReference>
<evidence type="ECO:0000313" key="2">
    <source>
        <dbReference type="Proteomes" id="UP000306319"/>
    </source>
</evidence>